<keyword evidence="6 9" id="KW-1133">Transmembrane helix</keyword>
<feature type="transmembrane region" description="Helical" evidence="9">
    <location>
        <begin position="381"/>
        <end position="404"/>
    </location>
</feature>
<dbReference type="PRINTS" id="PR01036">
    <property type="entry name" value="TCRTETB"/>
</dbReference>
<dbReference type="PANTHER" id="PTHR23501">
    <property type="entry name" value="MAJOR FACILITATOR SUPERFAMILY"/>
    <property type="match status" value="1"/>
</dbReference>
<feature type="transmembrane region" description="Helical" evidence="9">
    <location>
        <begin position="68"/>
        <end position="86"/>
    </location>
</feature>
<dbReference type="OrthoDB" id="7375466at2"/>
<keyword evidence="5 9" id="KW-0812">Transmembrane</keyword>
<dbReference type="AlphaFoldDB" id="A0A1Q9LP22"/>
<organism evidence="11 12">
    <name type="scientific">Actinokineospora bangkokensis</name>
    <dbReference type="NCBI Taxonomy" id="1193682"/>
    <lineage>
        <taxon>Bacteria</taxon>
        <taxon>Bacillati</taxon>
        <taxon>Actinomycetota</taxon>
        <taxon>Actinomycetes</taxon>
        <taxon>Pseudonocardiales</taxon>
        <taxon>Pseudonocardiaceae</taxon>
        <taxon>Actinokineospora</taxon>
    </lineage>
</organism>
<feature type="transmembrane region" description="Helical" evidence="9">
    <location>
        <begin position="226"/>
        <end position="244"/>
    </location>
</feature>
<comment type="similarity">
    <text evidence="2">Belongs to the major facilitator superfamily. TCR/Tet family.</text>
</comment>
<evidence type="ECO:0000313" key="11">
    <source>
        <dbReference type="EMBL" id="OLR93744.1"/>
    </source>
</evidence>
<feature type="transmembrane region" description="Helical" evidence="9">
    <location>
        <begin position="356"/>
        <end position="375"/>
    </location>
</feature>
<name>A0A1Q9LP22_9PSEU</name>
<feature type="transmembrane region" description="Helical" evidence="9">
    <location>
        <begin position="129"/>
        <end position="148"/>
    </location>
</feature>
<dbReference type="RefSeq" id="WP_075974642.1">
    <property type="nucleotide sequence ID" value="NZ_MKQR01000009.1"/>
</dbReference>
<accession>A0A1Q9LP22</accession>
<dbReference type="FunFam" id="1.20.1720.10:FF:000004">
    <property type="entry name" value="EmrB/QacA family drug resistance transporter"/>
    <property type="match status" value="1"/>
</dbReference>
<evidence type="ECO:0000256" key="9">
    <source>
        <dbReference type="SAM" id="Phobius"/>
    </source>
</evidence>
<gene>
    <name evidence="11" type="ORF">BJP25_15955</name>
</gene>
<feature type="compositionally biased region" description="Low complexity" evidence="8">
    <location>
        <begin position="1"/>
        <end position="24"/>
    </location>
</feature>
<keyword evidence="3" id="KW-0813">Transport</keyword>
<reference evidence="11 12" key="1">
    <citation type="submission" date="2016-10" db="EMBL/GenBank/DDBJ databases">
        <title>The Draft Genome Sequence of Actinokineospora bangkokensis 44EHWT reveals the biosynthetic pathway of antifungal compounds Thailandins with unusual extender unit butylmalonyl-CoA.</title>
        <authorList>
            <person name="Greule A."/>
            <person name="Intra B."/>
            <person name="Flemming S."/>
            <person name="Rommel M.G."/>
            <person name="Panbangred W."/>
            <person name="Bechthold A."/>
        </authorList>
    </citation>
    <scope>NUCLEOTIDE SEQUENCE [LARGE SCALE GENOMIC DNA]</scope>
    <source>
        <strain evidence="11 12">44EHW</strain>
    </source>
</reference>
<proteinExistence type="inferred from homology"/>
<dbReference type="GO" id="GO:0022857">
    <property type="term" value="F:transmembrane transporter activity"/>
    <property type="evidence" value="ECO:0007669"/>
    <property type="project" value="InterPro"/>
</dbReference>
<protein>
    <submittedName>
        <fullName evidence="11">MFS transporter</fullName>
    </submittedName>
</protein>
<evidence type="ECO:0000256" key="6">
    <source>
        <dbReference type="ARBA" id="ARBA00022989"/>
    </source>
</evidence>
<feature type="transmembrane region" description="Helical" evidence="9">
    <location>
        <begin position="492"/>
        <end position="512"/>
    </location>
</feature>
<keyword evidence="4" id="KW-1003">Cell membrane</keyword>
<dbReference type="Gene3D" id="1.20.1250.20">
    <property type="entry name" value="MFS general substrate transporter like domains"/>
    <property type="match status" value="1"/>
</dbReference>
<feature type="transmembrane region" description="Helical" evidence="9">
    <location>
        <begin position="160"/>
        <end position="180"/>
    </location>
</feature>
<dbReference type="Proteomes" id="UP000186040">
    <property type="component" value="Unassembled WGS sequence"/>
</dbReference>
<dbReference type="SUPFAM" id="SSF103473">
    <property type="entry name" value="MFS general substrate transporter"/>
    <property type="match status" value="1"/>
</dbReference>
<feature type="transmembrane region" description="Helical" evidence="9">
    <location>
        <begin position="290"/>
        <end position="314"/>
    </location>
</feature>
<evidence type="ECO:0000256" key="2">
    <source>
        <dbReference type="ARBA" id="ARBA00007520"/>
    </source>
</evidence>
<feature type="region of interest" description="Disordered" evidence="8">
    <location>
        <begin position="1"/>
        <end position="27"/>
    </location>
</feature>
<evidence type="ECO:0000256" key="7">
    <source>
        <dbReference type="ARBA" id="ARBA00023136"/>
    </source>
</evidence>
<dbReference type="Pfam" id="PF07690">
    <property type="entry name" value="MFS_1"/>
    <property type="match status" value="1"/>
</dbReference>
<dbReference type="Gene3D" id="1.20.1720.10">
    <property type="entry name" value="Multidrug resistance protein D"/>
    <property type="match status" value="1"/>
</dbReference>
<sequence>MSDTTATGTPGPGATTEGAPAPGTRSRRDVRQAVSGLMLGMFCAILASTIVANALPRIISDLRGSQSVYTWVVTTELLAMTATVPLWGKLADLYNRKLLIQVSLGLFVVGSLVAGSAQNIEVLIISRVAQGLGAGGVSALATIVLAAMIPPRELGRYSGLFGAVFGVATVAGPLIGGVLVDTPWLGWRWCFFIGVPFTLAAIVLLQKTLNLPTVRKESVRIDWLGAALIVSGVSTLLIWATLAGNKFEWASTWTIALVGAGVVLLALAVWVESRASDPVVPLSIFRNRTVALTTIASALVGLAMFGGTVFLSQYFQIGHGASPTAAGMYGLPMIFGLFLSSTIAGQLISRHGKWKAYLVAGGVTMVGGMTALSTIGSDTPIPLVGVYMFVLGAGVGMLMQNLVLAAQNDVPAKDLGATTSTLTFFRSLGGAVGVSALGAVLANRVTSEIVSRLPAGTPVAGAGSGETTVPDLATLPEPFRTIVQQAYGDATAFLFLVGAPIALLALVVVLFIREQPLKTLSGDERRAQEMAAGH</sequence>
<evidence type="ECO:0000256" key="5">
    <source>
        <dbReference type="ARBA" id="ARBA00022692"/>
    </source>
</evidence>
<dbReference type="InterPro" id="IPR020846">
    <property type="entry name" value="MFS_dom"/>
</dbReference>
<feature type="transmembrane region" description="Helical" evidence="9">
    <location>
        <begin position="34"/>
        <end position="56"/>
    </location>
</feature>
<dbReference type="GO" id="GO:0005886">
    <property type="term" value="C:plasma membrane"/>
    <property type="evidence" value="ECO:0007669"/>
    <property type="project" value="UniProtKB-SubCell"/>
</dbReference>
<feature type="transmembrane region" description="Helical" evidence="9">
    <location>
        <begin position="326"/>
        <end position="344"/>
    </location>
</feature>
<feature type="transmembrane region" description="Helical" evidence="9">
    <location>
        <begin position="250"/>
        <end position="270"/>
    </location>
</feature>
<dbReference type="PROSITE" id="PS50850">
    <property type="entry name" value="MFS"/>
    <property type="match status" value="1"/>
</dbReference>
<evidence type="ECO:0000259" key="10">
    <source>
        <dbReference type="PROSITE" id="PS50850"/>
    </source>
</evidence>
<keyword evidence="12" id="KW-1185">Reference proteome</keyword>
<dbReference type="InterPro" id="IPR011701">
    <property type="entry name" value="MFS"/>
</dbReference>
<comment type="caution">
    <text evidence="11">The sequence shown here is derived from an EMBL/GenBank/DDBJ whole genome shotgun (WGS) entry which is preliminary data.</text>
</comment>
<evidence type="ECO:0000256" key="4">
    <source>
        <dbReference type="ARBA" id="ARBA00022475"/>
    </source>
</evidence>
<comment type="subcellular location">
    <subcellularLocation>
        <location evidence="1">Cell membrane</location>
        <topology evidence="1">Multi-pass membrane protein</topology>
    </subcellularLocation>
</comment>
<dbReference type="InterPro" id="IPR036259">
    <property type="entry name" value="MFS_trans_sf"/>
</dbReference>
<dbReference type="STRING" id="1193682.BJP25_15955"/>
<feature type="transmembrane region" description="Helical" evidence="9">
    <location>
        <begin position="186"/>
        <end position="205"/>
    </location>
</feature>
<evidence type="ECO:0000256" key="1">
    <source>
        <dbReference type="ARBA" id="ARBA00004651"/>
    </source>
</evidence>
<dbReference type="EMBL" id="MKQR01000009">
    <property type="protein sequence ID" value="OLR93744.1"/>
    <property type="molecule type" value="Genomic_DNA"/>
</dbReference>
<keyword evidence="7 9" id="KW-0472">Membrane</keyword>
<dbReference type="CDD" id="cd17502">
    <property type="entry name" value="MFS_Azr1_MDR_like"/>
    <property type="match status" value="1"/>
</dbReference>
<evidence type="ECO:0000256" key="8">
    <source>
        <dbReference type="SAM" id="MobiDB-lite"/>
    </source>
</evidence>
<evidence type="ECO:0000313" key="12">
    <source>
        <dbReference type="Proteomes" id="UP000186040"/>
    </source>
</evidence>
<evidence type="ECO:0000256" key="3">
    <source>
        <dbReference type="ARBA" id="ARBA00022448"/>
    </source>
</evidence>
<feature type="transmembrane region" description="Helical" evidence="9">
    <location>
        <begin position="98"/>
        <end position="117"/>
    </location>
</feature>
<feature type="domain" description="Major facilitator superfamily (MFS) profile" evidence="10">
    <location>
        <begin position="33"/>
        <end position="517"/>
    </location>
</feature>
<dbReference type="PANTHER" id="PTHR23501:SF197">
    <property type="entry name" value="COMD"/>
    <property type="match status" value="1"/>
</dbReference>